<sequence>MSKKYLYAITFLQLFVSVTGIALIIMNLLGIRNTDNLFMFIFLTILAITQSIDNIAKIRDKSHNQ</sequence>
<keyword evidence="1" id="KW-0812">Transmembrane</keyword>
<evidence type="ECO:0000313" key="3">
    <source>
        <dbReference type="Proteomes" id="UP000604730"/>
    </source>
</evidence>
<comment type="caution">
    <text evidence="2">The sequence shown here is derived from an EMBL/GenBank/DDBJ whole genome shotgun (WGS) entry which is preliminary data.</text>
</comment>
<dbReference type="Proteomes" id="UP000604730">
    <property type="component" value="Unassembled WGS sequence"/>
</dbReference>
<evidence type="ECO:0000313" key="2">
    <source>
        <dbReference type="EMBL" id="MBK5896723.1"/>
    </source>
</evidence>
<protein>
    <submittedName>
        <fullName evidence="2">Uncharacterized protein</fullName>
    </submittedName>
</protein>
<dbReference type="EMBL" id="JAEPRJ010000001">
    <property type="protein sequence ID" value="MBK5896723.1"/>
    <property type="molecule type" value="Genomic_DNA"/>
</dbReference>
<dbReference type="RefSeq" id="WP_208428281.1">
    <property type="nucleotide sequence ID" value="NZ_JAEPRJ010000001.1"/>
</dbReference>
<accession>A0ABS1IZG5</accession>
<proteinExistence type="predicted"/>
<organism evidence="2 3">
    <name type="scientific">Catonella massiliensis</name>
    <dbReference type="NCBI Taxonomy" id="2799636"/>
    <lineage>
        <taxon>Bacteria</taxon>
        <taxon>Bacillati</taxon>
        <taxon>Bacillota</taxon>
        <taxon>Clostridia</taxon>
        <taxon>Lachnospirales</taxon>
        <taxon>Lachnospiraceae</taxon>
        <taxon>Catonella</taxon>
    </lineage>
</organism>
<reference evidence="2 3" key="1">
    <citation type="submission" date="2021-01" db="EMBL/GenBank/DDBJ databases">
        <title>Isolation and description of Catonella massiliensis sp. nov., a novel Catonella species, isolated from a stable periodontitis subject.</title>
        <authorList>
            <person name="Antezack A."/>
            <person name="Boxberger M."/>
            <person name="La Scola B."/>
            <person name="Monnet-Corti V."/>
        </authorList>
    </citation>
    <scope>NUCLEOTIDE SEQUENCE [LARGE SCALE GENOMIC DNA]</scope>
    <source>
        <strain evidence="2 3">Marseille-Q4567</strain>
    </source>
</reference>
<feature type="transmembrane region" description="Helical" evidence="1">
    <location>
        <begin position="37"/>
        <end position="56"/>
    </location>
</feature>
<name>A0ABS1IZG5_9FIRM</name>
<gene>
    <name evidence="2" type="ORF">JJN12_02835</name>
</gene>
<evidence type="ECO:0000256" key="1">
    <source>
        <dbReference type="SAM" id="Phobius"/>
    </source>
</evidence>
<feature type="transmembrane region" description="Helical" evidence="1">
    <location>
        <begin position="7"/>
        <end position="31"/>
    </location>
</feature>
<keyword evidence="1" id="KW-1133">Transmembrane helix</keyword>
<keyword evidence="3" id="KW-1185">Reference proteome</keyword>
<keyword evidence="1" id="KW-0472">Membrane</keyword>